<dbReference type="AlphaFoldDB" id="A0A1W0X5C5"/>
<dbReference type="SUPFAM" id="SSF81383">
    <property type="entry name" value="F-box domain"/>
    <property type="match status" value="1"/>
</dbReference>
<dbReference type="InterPro" id="IPR032675">
    <property type="entry name" value="LRR_dom_sf"/>
</dbReference>
<dbReference type="InterPro" id="IPR036047">
    <property type="entry name" value="F-box-like_dom_sf"/>
</dbReference>
<dbReference type="Gene3D" id="3.80.10.10">
    <property type="entry name" value="Ribonuclease Inhibitor"/>
    <property type="match status" value="1"/>
</dbReference>
<dbReference type="InterPro" id="IPR001810">
    <property type="entry name" value="F-box_dom"/>
</dbReference>
<gene>
    <name evidence="2" type="ORF">BV898_03175</name>
</gene>
<reference evidence="3" key="1">
    <citation type="submission" date="2017-01" db="EMBL/GenBank/DDBJ databases">
        <title>Comparative genomics of anhydrobiosis in the tardigrade Hypsibius dujardini.</title>
        <authorList>
            <person name="Yoshida Y."/>
            <person name="Koutsovoulos G."/>
            <person name="Laetsch D."/>
            <person name="Stevens L."/>
            <person name="Kumar S."/>
            <person name="Horikawa D."/>
            <person name="Ishino K."/>
            <person name="Komine S."/>
            <person name="Tomita M."/>
            <person name="Blaxter M."/>
            <person name="Arakawa K."/>
        </authorList>
    </citation>
    <scope>NUCLEOTIDE SEQUENCE [LARGE SCALE GENOMIC DNA]</scope>
    <source>
        <strain evidence="3">Z151</strain>
    </source>
</reference>
<sequence>MFIDTEEIIEEGDSGFDCLPLEILEAIFQITPASQHGNISSVCKYWNDAVQDPATKRQVLVDLSNIESAWQTALGNSFARTACSNSSSALQAYGHALGKWISQFLDRRTRSLVLSDGLCNHSHIFWPELKTVLTEICPLLRSLTFQNGQVQTSVLRDLPSSVKKVRLDNVRILKRHAEENYTECVLDLRQTASDVVRLSTGNWKCSTTDFIDHHNYLESLF</sequence>
<dbReference type="OrthoDB" id="10493874at2759"/>
<organism evidence="2 3">
    <name type="scientific">Hypsibius exemplaris</name>
    <name type="common">Freshwater tardigrade</name>
    <dbReference type="NCBI Taxonomy" id="2072580"/>
    <lineage>
        <taxon>Eukaryota</taxon>
        <taxon>Metazoa</taxon>
        <taxon>Ecdysozoa</taxon>
        <taxon>Tardigrada</taxon>
        <taxon>Eutardigrada</taxon>
        <taxon>Parachela</taxon>
        <taxon>Hypsibioidea</taxon>
        <taxon>Hypsibiidae</taxon>
        <taxon>Hypsibius</taxon>
    </lineage>
</organism>
<accession>A0A1W0X5C5</accession>
<dbReference type="Pfam" id="PF12937">
    <property type="entry name" value="F-box-like"/>
    <property type="match status" value="1"/>
</dbReference>
<evidence type="ECO:0000313" key="2">
    <source>
        <dbReference type="EMBL" id="OQV22736.1"/>
    </source>
</evidence>
<dbReference type="Proteomes" id="UP000192578">
    <property type="component" value="Unassembled WGS sequence"/>
</dbReference>
<protein>
    <recommendedName>
        <fullName evidence="1">F-box domain-containing protein</fullName>
    </recommendedName>
</protein>
<comment type="caution">
    <text evidence="2">The sequence shown here is derived from an EMBL/GenBank/DDBJ whole genome shotgun (WGS) entry which is preliminary data.</text>
</comment>
<name>A0A1W0X5C5_HYPEX</name>
<evidence type="ECO:0000313" key="3">
    <source>
        <dbReference type="Proteomes" id="UP000192578"/>
    </source>
</evidence>
<dbReference type="EMBL" id="MTYJ01000015">
    <property type="protein sequence ID" value="OQV22736.1"/>
    <property type="molecule type" value="Genomic_DNA"/>
</dbReference>
<feature type="domain" description="F-box" evidence="1">
    <location>
        <begin position="16"/>
        <end position="55"/>
    </location>
</feature>
<keyword evidence="3" id="KW-1185">Reference proteome</keyword>
<proteinExistence type="predicted"/>
<evidence type="ECO:0000259" key="1">
    <source>
        <dbReference type="Pfam" id="PF12937"/>
    </source>
</evidence>